<dbReference type="InterPro" id="IPR036291">
    <property type="entry name" value="NAD(P)-bd_dom_sf"/>
</dbReference>
<evidence type="ECO:0000256" key="1">
    <source>
        <dbReference type="ARBA" id="ARBA00023002"/>
    </source>
</evidence>
<name>A0A366EJS9_9HYPH</name>
<dbReference type="CDD" id="cd12164">
    <property type="entry name" value="GDH_like_2"/>
    <property type="match status" value="1"/>
</dbReference>
<comment type="caution">
    <text evidence="4">The sequence shown here is derived from an EMBL/GenBank/DDBJ whole genome shotgun (WGS) entry which is preliminary data.</text>
</comment>
<dbReference type="OrthoDB" id="9787219at2"/>
<dbReference type="SUPFAM" id="SSF51735">
    <property type="entry name" value="NAD(P)-binding Rossmann-fold domains"/>
    <property type="match status" value="1"/>
</dbReference>
<reference evidence="4 5" key="1">
    <citation type="submission" date="2018-06" db="EMBL/GenBank/DDBJ databases">
        <title>Genomic Encyclopedia of Type Strains, Phase IV (KMG-IV): sequencing the most valuable type-strain genomes for metagenomic binning, comparative biology and taxonomic classification.</title>
        <authorList>
            <person name="Goeker M."/>
        </authorList>
    </citation>
    <scope>NUCLEOTIDE SEQUENCE [LARGE SCALE GENOMIC DNA]</scope>
    <source>
        <strain evidence="4 5">DSM 24875</strain>
    </source>
</reference>
<dbReference type="RefSeq" id="WP_113893280.1">
    <property type="nucleotide sequence ID" value="NZ_QNRK01000050.1"/>
</dbReference>
<dbReference type="EMBL" id="QNRK01000050">
    <property type="protein sequence ID" value="RBP02677.1"/>
    <property type="molecule type" value="Genomic_DNA"/>
</dbReference>
<keyword evidence="5" id="KW-1185">Reference proteome</keyword>
<evidence type="ECO:0000259" key="3">
    <source>
        <dbReference type="Pfam" id="PF02826"/>
    </source>
</evidence>
<accession>A0A366EJS9</accession>
<feature type="domain" description="D-isomer specific 2-hydroxyacid dehydrogenase NAD-binding" evidence="3">
    <location>
        <begin position="101"/>
        <end position="279"/>
    </location>
</feature>
<evidence type="ECO:0000313" key="5">
    <source>
        <dbReference type="Proteomes" id="UP000253529"/>
    </source>
</evidence>
<dbReference type="GO" id="GO:0051287">
    <property type="term" value="F:NAD binding"/>
    <property type="evidence" value="ECO:0007669"/>
    <property type="project" value="InterPro"/>
</dbReference>
<evidence type="ECO:0000313" key="4">
    <source>
        <dbReference type="EMBL" id="RBP02677.1"/>
    </source>
</evidence>
<dbReference type="InterPro" id="IPR006140">
    <property type="entry name" value="D-isomer_DH_NAD-bd"/>
</dbReference>
<proteinExistence type="predicted"/>
<keyword evidence="1" id="KW-0560">Oxidoreductase</keyword>
<dbReference type="Gene3D" id="3.40.50.720">
    <property type="entry name" value="NAD(P)-binding Rossmann-like Domain"/>
    <property type="match status" value="2"/>
</dbReference>
<gene>
    <name evidence="4" type="ORF">DFR50_15010</name>
</gene>
<sequence length="314" mass="34023">MSILFAAPDMDAGAWRARLADQAPDHAVALLGEPFDPSVVRYVLSWRHPDGALKELPNLRVVFSLGAGVDHLIADPGLPDVPVVRVVGPELRDRMSEWVVMHALIHLRQLRRYERQQRERQWSDDETQPKASDVQVGVLGLGVLGADAAKKLRAVGFSVSGWSTTPKLLDGVRSFHGEEGLRTMLSEADILVALLPLTATTRGMLNAALIRRLKQGGPLGGPVLINAGRGGLQVEADIVAALDRGVLRGASLDVFEREPLPALSPLWSHPCVYVSPHNAAISEPGAIVAGVVRQIEAFERGDGLQNVVDRVREY</sequence>
<protein>
    <submittedName>
        <fullName evidence="4">Glyoxylate/hydroxypyruvate reductase A</fullName>
    </submittedName>
</protein>
<keyword evidence="2" id="KW-0520">NAD</keyword>
<organism evidence="4 5">
    <name type="scientific">Roseiarcus fermentans</name>
    <dbReference type="NCBI Taxonomy" id="1473586"/>
    <lineage>
        <taxon>Bacteria</taxon>
        <taxon>Pseudomonadati</taxon>
        <taxon>Pseudomonadota</taxon>
        <taxon>Alphaproteobacteria</taxon>
        <taxon>Hyphomicrobiales</taxon>
        <taxon>Roseiarcaceae</taxon>
        <taxon>Roseiarcus</taxon>
    </lineage>
</organism>
<dbReference type="Proteomes" id="UP000253529">
    <property type="component" value="Unassembled WGS sequence"/>
</dbReference>
<dbReference type="SUPFAM" id="SSF52283">
    <property type="entry name" value="Formate/glycerate dehydrogenase catalytic domain-like"/>
    <property type="match status" value="1"/>
</dbReference>
<evidence type="ECO:0000256" key="2">
    <source>
        <dbReference type="ARBA" id="ARBA00023027"/>
    </source>
</evidence>
<dbReference type="GO" id="GO:0016491">
    <property type="term" value="F:oxidoreductase activity"/>
    <property type="evidence" value="ECO:0007669"/>
    <property type="project" value="UniProtKB-KW"/>
</dbReference>
<dbReference type="PANTHER" id="PTHR43333">
    <property type="entry name" value="2-HACID_DH_C DOMAIN-CONTAINING PROTEIN"/>
    <property type="match status" value="1"/>
</dbReference>
<dbReference type="AlphaFoldDB" id="A0A366EJS9"/>
<dbReference type="Pfam" id="PF02826">
    <property type="entry name" value="2-Hacid_dh_C"/>
    <property type="match status" value="1"/>
</dbReference>
<keyword evidence="4" id="KW-0670">Pyruvate</keyword>
<dbReference type="PANTHER" id="PTHR43333:SF1">
    <property type="entry name" value="D-ISOMER SPECIFIC 2-HYDROXYACID DEHYDROGENASE NAD-BINDING DOMAIN-CONTAINING PROTEIN"/>
    <property type="match status" value="1"/>
</dbReference>